<accession>A0A8T1G5L8</accession>
<evidence type="ECO:0000313" key="2">
    <source>
        <dbReference type="EMBL" id="KAG2930897.1"/>
    </source>
</evidence>
<protein>
    <submittedName>
        <fullName evidence="4">Uncharacterized protein</fullName>
    </submittedName>
</protein>
<dbReference type="EMBL" id="RCMG01000162">
    <property type="protein sequence ID" value="KAG2861180.1"/>
    <property type="molecule type" value="Genomic_DNA"/>
</dbReference>
<dbReference type="Proteomes" id="UP000760860">
    <property type="component" value="Unassembled WGS sequence"/>
</dbReference>
<dbReference type="Proteomes" id="UP000736787">
    <property type="component" value="Unassembled WGS sequence"/>
</dbReference>
<proteinExistence type="predicted"/>
<dbReference type="Proteomes" id="UP000697107">
    <property type="component" value="Unassembled WGS sequence"/>
</dbReference>
<dbReference type="EMBL" id="RCMK01000149">
    <property type="protein sequence ID" value="KAG2946803.1"/>
    <property type="molecule type" value="Genomic_DNA"/>
</dbReference>
<dbReference type="EMBL" id="RCMI01000139">
    <property type="protein sequence ID" value="KAG2930897.1"/>
    <property type="molecule type" value="Genomic_DNA"/>
</dbReference>
<name>A0A8T1G5L8_9STRA</name>
<evidence type="ECO:0000313" key="1">
    <source>
        <dbReference type="EMBL" id="KAG2861180.1"/>
    </source>
</evidence>
<evidence type="ECO:0000313" key="5">
    <source>
        <dbReference type="EMBL" id="KAG3216991.1"/>
    </source>
</evidence>
<dbReference type="Proteomes" id="UP000774804">
    <property type="component" value="Unassembled WGS sequence"/>
</dbReference>
<comment type="caution">
    <text evidence="4">The sequence shown here is derived from an EMBL/GenBank/DDBJ whole genome shotgun (WGS) entry which is preliminary data.</text>
</comment>
<evidence type="ECO:0000313" key="6">
    <source>
        <dbReference type="Proteomes" id="UP000697107"/>
    </source>
</evidence>
<evidence type="ECO:0000313" key="3">
    <source>
        <dbReference type="EMBL" id="KAG2946803.1"/>
    </source>
</evidence>
<evidence type="ECO:0000313" key="4">
    <source>
        <dbReference type="EMBL" id="KAG2988811.1"/>
    </source>
</evidence>
<reference evidence="4" key="1">
    <citation type="submission" date="2018-10" db="EMBL/GenBank/DDBJ databases">
        <title>Effector identification in a new, highly contiguous assembly of the strawberry crown rot pathogen Phytophthora cactorum.</title>
        <authorList>
            <person name="Armitage A.D."/>
            <person name="Nellist C.F."/>
            <person name="Bates H."/>
            <person name="Vickerstaff R.J."/>
            <person name="Harrison R.J."/>
        </authorList>
    </citation>
    <scope>NUCLEOTIDE SEQUENCE</scope>
    <source>
        <strain evidence="1">15-7</strain>
        <strain evidence="2">4032</strain>
        <strain evidence="3">4040</strain>
        <strain evidence="4">P415</strain>
        <strain evidence="5">P421</strain>
    </source>
</reference>
<dbReference type="EMBL" id="RCML01000145">
    <property type="protein sequence ID" value="KAG2988811.1"/>
    <property type="molecule type" value="Genomic_DNA"/>
</dbReference>
<organism evidence="4 6">
    <name type="scientific">Phytophthora cactorum</name>
    <dbReference type="NCBI Taxonomy" id="29920"/>
    <lineage>
        <taxon>Eukaryota</taxon>
        <taxon>Sar</taxon>
        <taxon>Stramenopiles</taxon>
        <taxon>Oomycota</taxon>
        <taxon>Peronosporomycetes</taxon>
        <taxon>Peronosporales</taxon>
        <taxon>Peronosporaceae</taxon>
        <taxon>Phytophthora</taxon>
    </lineage>
</organism>
<dbReference type="Proteomes" id="UP000735874">
    <property type="component" value="Unassembled WGS sequence"/>
</dbReference>
<dbReference type="EMBL" id="RCMV01000450">
    <property type="protein sequence ID" value="KAG3216991.1"/>
    <property type="molecule type" value="Genomic_DNA"/>
</dbReference>
<gene>
    <name evidence="1" type="ORF">PC113_g7408</name>
    <name evidence="2" type="ORF">PC115_g6303</name>
    <name evidence="3" type="ORF">PC117_g7338</name>
    <name evidence="4" type="ORF">PC118_g6491</name>
    <name evidence="5" type="ORF">PC129_g12176</name>
</gene>
<dbReference type="AlphaFoldDB" id="A0A8T1G5L8"/>
<sequence>MLEQTVEESAETVHRSFGKCCNERHFVRTARRRPLPCLVGKKHLKGAAEKQKESFATRPTRGFGSLGTPILSSVLDCLPHRKGALILAGIK</sequence>